<proteinExistence type="inferred from homology"/>
<dbReference type="InParanoid" id="A0A7N6BPW6"/>
<dbReference type="GO" id="GO:0005829">
    <property type="term" value="C:cytosol"/>
    <property type="evidence" value="ECO:0007669"/>
    <property type="project" value="TreeGrafter"/>
</dbReference>
<reference evidence="3" key="3">
    <citation type="submission" date="2025-09" db="UniProtKB">
        <authorList>
            <consortium name="Ensembl"/>
        </authorList>
    </citation>
    <scope>IDENTIFICATION</scope>
</reference>
<comment type="similarity">
    <text evidence="1">Belongs to the TTI2 family.</text>
</comment>
<dbReference type="GO" id="GO:0005634">
    <property type="term" value="C:nucleus"/>
    <property type="evidence" value="ECO:0007669"/>
    <property type="project" value="TreeGrafter"/>
</dbReference>
<name>A0A7N6BPW6_ANATE</name>
<dbReference type="Ensembl" id="ENSATET00000069394.2">
    <property type="protein sequence ID" value="ENSATEP00000066007.2"/>
    <property type="gene ID" value="ENSATEG00000025966.2"/>
</dbReference>
<feature type="compositionally biased region" description="Acidic residues" evidence="2">
    <location>
        <begin position="202"/>
        <end position="211"/>
    </location>
</feature>
<reference evidence="3" key="2">
    <citation type="submission" date="2025-08" db="UniProtKB">
        <authorList>
            <consortium name="Ensembl"/>
        </authorList>
    </citation>
    <scope>IDENTIFICATION</scope>
</reference>
<evidence type="ECO:0008006" key="5">
    <source>
        <dbReference type="Google" id="ProtNLM"/>
    </source>
</evidence>
<feature type="region of interest" description="Disordered" evidence="2">
    <location>
        <begin position="190"/>
        <end position="214"/>
    </location>
</feature>
<evidence type="ECO:0000313" key="4">
    <source>
        <dbReference type="Proteomes" id="UP000265040"/>
    </source>
</evidence>
<evidence type="ECO:0000313" key="3">
    <source>
        <dbReference type="Ensembl" id="ENSATEP00000066007.2"/>
    </source>
</evidence>
<protein>
    <recommendedName>
        <fullName evidence="5">TELO2 interacting protein 2</fullName>
    </recommendedName>
</protein>
<dbReference type="Proteomes" id="UP000265040">
    <property type="component" value="Chromosome 9"/>
</dbReference>
<evidence type="ECO:0000256" key="2">
    <source>
        <dbReference type="SAM" id="MobiDB-lite"/>
    </source>
</evidence>
<organism evidence="3 4">
    <name type="scientific">Anabas testudineus</name>
    <name type="common">Climbing perch</name>
    <name type="synonym">Anthias testudineus</name>
    <dbReference type="NCBI Taxonomy" id="64144"/>
    <lineage>
        <taxon>Eukaryota</taxon>
        <taxon>Metazoa</taxon>
        <taxon>Chordata</taxon>
        <taxon>Craniata</taxon>
        <taxon>Vertebrata</taxon>
        <taxon>Euteleostomi</taxon>
        <taxon>Actinopterygii</taxon>
        <taxon>Neopterygii</taxon>
        <taxon>Teleostei</taxon>
        <taxon>Neoteleostei</taxon>
        <taxon>Acanthomorphata</taxon>
        <taxon>Anabantaria</taxon>
        <taxon>Anabantiformes</taxon>
        <taxon>Anabantoidei</taxon>
        <taxon>Anabantidae</taxon>
        <taxon>Anabas</taxon>
    </lineage>
</organism>
<dbReference type="PANTHER" id="PTHR32226:SF2">
    <property type="entry name" value="TELO2-INTERACTING PROTEIN 2"/>
    <property type="match status" value="1"/>
</dbReference>
<dbReference type="GeneTree" id="ENSGT00390000003878"/>
<sequence>MELSSLLQDLHLSSSSSEKPLPSSSIPPITELLSQLQEKLIDASSASEKSSLIGRLERLFQTADPDWLFSPTSTELQVAYGSLVNALIGCAALPLCGDDCSSLPAAAYQSVPSRAVPVCSTLRALLGALGNWERGSGARQGLVLTVAPPVCVFAVTHFQDQLWTSSSSRAAAQNLQKALLRAGGWRDTTHLLTGDGGHDEEQQQQEEEEEEGGKTRGILEGVLDVLQPQLTKESWQRCESVKLIFAWTLLQVTRPYLSPHLSRFFPPSLLLSDHYRPENCMLGVRCLHHIVLNTPAADLRQFNRAEVLYQALFKHLYTTEADVIQLVLSCLLDLLLVLEKPPSSLTSSCSCRKPCRHDDVLRLVLTHMEAEHKVALRRVYASALPLYVDRMGVAVCRHLRRVERVVLGYLEIRDPPGENCRLKILEVLQKTSRAAWPRMECRVNVLLPCLLKLLVDVSSDSELEGSVRQKLMDETVLCIKLLDAASHGKIQSLLQQVDSSCCSSEVLRCLATVTVATER</sequence>
<dbReference type="InterPro" id="IPR016024">
    <property type="entry name" value="ARM-type_fold"/>
</dbReference>
<gene>
    <name evidence="3" type="primary">TTI2</name>
</gene>
<dbReference type="Pfam" id="PF10521">
    <property type="entry name" value="Tti2"/>
    <property type="match status" value="1"/>
</dbReference>
<dbReference type="InterPro" id="IPR018870">
    <property type="entry name" value="Tti2"/>
</dbReference>
<keyword evidence="4" id="KW-1185">Reference proteome</keyword>
<dbReference type="FunCoup" id="A0A7N6BPW6">
    <property type="interactions" value="876"/>
</dbReference>
<dbReference type="GO" id="GO:0110078">
    <property type="term" value="C:TTT Hsp90 cochaperone complex"/>
    <property type="evidence" value="ECO:0007669"/>
    <property type="project" value="InterPro"/>
</dbReference>
<dbReference type="AlphaFoldDB" id="A0A7N6BPW6"/>
<reference evidence="3" key="1">
    <citation type="submission" date="2021-04" db="EMBL/GenBank/DDBJ databases">
        <authorList>
            <consortium name="Wellcome Sanger Institute Data Sharing"/>
        </authorList>
    </citation>
    <scope>NUCLEOTIDE SEQUENCE [LARGE SCALE GENOMIC DNA]</scope>
</reference>
<dbReference type="GeneID" id="113150070"/>
<accession>A0A7N6BPW6</accession>
<evidence type="ECO:0000256" key="1">
    <source>
        <dbReference type="ARBA" id="ARBA00034736"/>
    </source>
</evidence>
<dbReference type="PANTHER" id="PTHR32226">
    <property type="entry name" value="TELO2-INTERACTING PROTEIN 2"/>
    <property type="match status" value="1"/>
</dbReference>
<dbReference type="RefSeq" id="XP_026198239.1">
    <property type="nucleotide sequence ID" value="XM_026342454.1"/>
</dbReference>
<dbReference type="SUPFAM" id="SSF48371">
    <property type="entry name" value="ARM repeat"/>
    <property type="match status" value="1"/>
</dbReference>